<feature type="domain" description="Post-transcriptional regulator MKT1 C-terminal" evidence="3">
    <location>
        <begin position="483"/>
        <end position="718"/>
    </location>
</feature>
<dbReference type="SUPFAM" id="SSF88723">
    <property type="entry name" value="PIN domain-like"/>
    <property type="match status" value="1"/>
</dbReference>
<reference evidence="5 6" key="1">
    <citation type="submission" date="2017-10" db="EMBL/GenBank/DDBJ databases">
        <title>Comparative genomics in systemic dimorphic fungi from Ajellomycetaceae.</title>
        <authorList>
            <person name="Munoz J.F."/>
            <person name="Mcewen J.G."/>
            <person name="Clay O.K."/>
            <person name="Cuomo C.A."/>
        </authorList>
    </citation>
    <scope>NUCLEOTIDE SEQUENCE [LARGE SCALE GENOMIC DNA]</scope>
    <source>
        <strain evidence="5 6">UAMH7299</strain>
    </source>
</reference>
<organism evidence="5 6">
    <name type="scientific">Polytolypa hystricis (strain UAMH7299)</name>
    <dbReference type="NCBI Taxonomy" id="1447883"/>
    <lineage>
        <taxon>Eukaryota</taxon>
        <taxon>Fungi</taxon>
        <taxon>Dikarya</taxon>
        <taxon>Ascomycota</taxon>
        <taxon>Pezizomycotina</taxon>
        <taxon>Eurotiomycetes</taxon>
        <taxon>Eurotiomycetidae</taxon>
        <taxon>Onygenales</taxon>
        <taxon>Onygenales incertae sedis</taxon>
        <taxon>Polytolypa</taxon>
    </lineage>
</organism>
<keyword evidence="6" id="KW-1185">Reference proteome</keyword>
<dbReference type="InterPro" id="IPR022039">
    <property type="entry name" value="MKT1_C"/>
</dbReference>
<dbReference type="PRINTS" id="PR00853">
    <property type="entry name" value="XPGRADSUPER"/>
</dbReference>
<evidence type="ECO:0000256" key="1">
    <source>
        <dbReference type="ARBA" id="ARBA00022845"/>
    </source>
</evidence>
<sequence>MPIRSFDDWASTRGQTLHLSALKGSVIGIDATHYLDQHLNHHVTKEPLLIALGGFPFALKANIEKEIQALKALGISCVFIFNGLDFGKRELDFSRQSQNLRALEQAWDFYDQQQAEQVVDAFSSAGSTKPENLYKFLQRILYAEGVDFFVAPYGSIAQLAYLEKGPNRFIDAVFGTSDLFLFEVDKVITKIDTDLHQFTWITKQVCQDDLGRLSNEQFVDFCLLLGSPYLRTFPPFENPSYPGKGVNIREAVALFNNSGRTALGLCTQFEDDRRVHDLQYADRFKRAYMTVKHHVIMDTEGKVGPLDPENVSSDLHELIGQRLPEELYFYMSNGILGAQVPNWLTSGELVIALPLGTEDTEVYRRLVGEQLMPIRTQSLCLLSNSLHRFYQTKAISIRPWFDEKSERSINLKDLPSVKDLVVSWKIQSEKFPEKIRELQTNSPLLTFAVKSLRDSNFAASTISPRDAPTLVSKSDIVANVTWRFLQLRGYVNEKHQLTQWGETLEKALSTLNPSENLEEATFIAIEMLRLGVLSAKDWFPNISGGPMRGSEDEKNFNLLISRVACIGKIRHKPIGYSGPLSRQLLSFRSLVCATRAELRNLTEVILAGLLLSGEADRDRSDWTELSLSLPFIDDNDCGLGIAVRTYLDDLPQQAEPTSEQVRAETKAKGTDWFQHADSFNGNLDMAFHLWDAVYQASQNGPREFRDAKFWDEANKWLQERR</sequence>
<evidence type="ECO:0000313" key="5">
    <source>
        <dbReference type="EMBL" id="PGH19435.1"/>
    </source>
</evidence>
<dbReference type="CDD" id="cd09902">
    <property type="entry name" value="H3TH_MKT1"/>
    <property type="match status" value="1"/>
</dbReference>
<dbReference type="GO" id="GO:0003730">
    <property type="term" value="F:mRNA 3'-UTR binding"/>
    <property type="evidence" value="ECO:0007669"/>
    <property type="project" value="TreeGrafter"/>
</dbReference>
<comment type="caution">
    <text evidence="5">The sequence shown here is derived from an EMBL/GenBank/DDBJ whole genome shotgun (WGS) entry which is preliminary data.</text>
</comment>
<dbReference type="Pfam" id="PF12247">
    <property type="entry name" value="MKT1_N"/>
    <property type="match status" value="1"/>
</dbReference>
<dbReference type="Pfam" id="PF12246">
    <property type="entry name" value="MKT1_C"/>
    <property type="match status" value="1"/>
</dbReference>
<dbReference type="CDD" id="cd09858">
    <property type="entry name" value="PIN_MKT1"/>
    <property type="match status" value="1"/>
</dbReference>
<evidence type="ECO:0008006" key="7">
    <source>
        <dbReference type="Google" id="ProtNLM"/>
    </source>
</evidence>
<accession>A0A2B7YDU5</accession>
<evidence type="ECO:0000259" key="3">
    <source>
        <dbReference type="Pfam" id="PF12246"/>
    </source>
</evidence>
<feature type="domain" description="Post-transcriptional regulator MKT1 N-terminal" evidence="4">
    <location>
        <begin position="313"/>
        <end position="401"/>
    </location>
</feature>
<dbReference type="GO" id="GO:0006417">
    <property type="term" value="P:regulation of translation"/>
    <property type="evidence" value="ECO:0007669"/>
    <property type="project" value="UniProtKB-KW"/>
</dbReference>
<dbReference type="AlphaFoldDB" id="A0A2B7YDU5"/>
<dbReference type="OrthoDB" id="17262at2759"/>
<protein>
    <recommendedName>
        <fullName evidence="7">XPG N-terminal domain-containing protein</fullName>
    </recommendedName>
</protein>
<dbReference type="Gene3D" id="3.40.50.1010">
    <property type="entry name" value="5'-nuclease"/>
    <property type="match status" value="1"/>
</dbReference>
<dbReference type="InterPro" id="IPR022040">
    <property type="entry name" value="MKT1_N"/>
</dbReference>
<name>A0A2B7YDU5_POLH7</name>
<dbReference type="PANTHER" id="PTHR11081:SF32">
    <property type="entry name" value="POST-TRANSCRIPTIONAL REGULATOR MKT1"/>
    <property type="match status" value="1"/>
</dbReference>
<dbReference type="InterPro" id="IPR029060">
    <property type="entry name" value="PIN-like_dom_sf"/>
</dbReference>
<evidence type="ECO:0000256" key="2">
    <source>
        <dbReference type="ARBA" id="ARBA00024023"/>
    </source>
</evidence>
<dbReference type="Proteomes" id="UP000224634">
    <property type="component" value="Unassembled WGS sequence"/>
</dbReference>
<evidence type="ECO:0000259" key="4">
    <source>
        <dbReference type="Pfam" id="PF12247"/>
    </source>
</evidence>
<dbReference type="InterPro" id="IPR006084">
    <property type="entry name" value="XPG/Rad2"/>
</dbReference>
<dbReference type="EMBL" id="PDNA01000047">
    <property type="protein sequence ID" value="PGH19435.1"/>
    <property type="molecule type" value="Genomic_DNA"/>
</dbReference>
<evidence type="ECO:0000313" key="6">
    <source>
        <dbReference type="Proteomes" id="UP000224634"/>
    </source>
</evidence>
<proteinExistence type="inferred from homology"/>
<comment type="similarity">
    <text evidence="2">Belongs to the XPG/RAD2 endonuclease family.</text>
</comment>
<dbReference type="STRING" id="1447883.A0A2B7YDU5"/>
<keyword evidence="1" id="KW-0810">Translation regulation</keyword>
<dbReference type="InterPro" id="IPR037314">
    <property type="entry name" value="MKT1_H3TH"/>
</dbReference>
<gene>
    <name evidence="5" type="ORF">AJ80_03936</name>
</gene>
<dbReference type="PANTHER" id="PTHR11081">
    <property type="entry name" value="FLAP ENDONUCLEASE FAMILY MEMBER"/>
    <property type="match status" value="1"/>
</dbReference>